<dbReference type="GO" id="GO:0055085">
    <property type="term" value="P:transmembrane transport"/>
    <property type="evidence" value="ECO:0007669"/>
    <property type="project" value="UniProtKB-ARBA"/>
</dbReference>
<gene>
    <name evidence="5" type="ORF">EGO53_10405</name>
    <name evidence="6" type="ORF">I6I38_12200</name>
</gene>
<dbReference type="Proteomes" id="UP000317572">
    <property type="component" value="Chromosome"/>
</dbReference>
<evidence type="ECO:0000256" key="3">
    <source>
        <dbReference type="ARBA" id="ARBA00023163"/>
    </source>
</evidence>
<keyword evidence="1" id="KW-0805">Transcription regulation</keyword>
<keyword evidence="2 5" id="KW-0238">DNA-binding</keyword>
<dbReference type="PROSITE" id="PS50932">
    <property type="entry name" value="HTH_LACI_2"/>
    <property type="match status" value="1"/>
</dbReference>
<dbReference type="EMBL" id="CP068148">
    <property type="protein sequence ID" value="QQU57689.1"/>
    <property type="molecule type" value="Genomic_DNA"/>
</dbReference>
<dbReference type="Proteomes" id="UP000595237">
    <property type="component" value="Chromosome"/>
</dbReference>
<dbReference type="Pfam" id="PF00356">
    <property type="entry name" value="LacI"/>
    <property type="match status" value="1"/>
</dbReference>
<dbReference type="RefSeq" id="WP_046373604.1">
    <property type="nucleotide sequence ID" value="NZ_CADDTP010000009.1"/>
</dbReference>
<dbReference type="CDD" id="cd01392">
    <property type="entry name" value="HTH_LacI"/>
    <property type="match status" value="1"/>
</dbReference>
<dbReference type="InterPro" id="IPR010982">
    <property type="entry name" value="Lambda_DNA-bd_dom_sf"/>
</dbReference>
<dbReference type="Gene3D" id="3.40.50.2300">
    <property type="match status" value="2"/>
</dbReference>
<evidence type="ECO:0000313" key="5">
    <source>
        <dbReference type="EMBL" id="QDL32177.1"/>
    </source>
</evidence>
<keyword evidence="8" id="KW-1185">Reference proteome</keyword>
<dbReference type="Gene3D" id="1.10.260.40">
    <property type="entry name" value="lambda repressor-like DNA-binding domains"/>
    <property type="match status" value="1"/>
</dbReference>
<sequence length="346" mass="38431">MKFSIKQIAAQAGVSKATVDRALHQRGKVHQQTLRRIEQALQDLENQQRSGLASGRTLPIDVVMHTPQRFSQLVTDALCSQLSAFVPFRITLRFHIFEQIGTAELQQVLERCRSQGSYGVILKVSDEQLLNDSVGLLQQQGIPVVTIVTDLPQSRRISYIGMDNRAAGRTAAYLMARWLPPQPQRVAVVISSQGFRGEEERESGFRQWLRERAPHLSVVDISGGLGVYAPTLARVTETLRCHPDIHAVYSVGGGNSAIVEAFSRQQRPLAAFIGHDLDQENRQLLAQERIDAVIDHDLQRDARNAFQAILQHHGFVPGNIITHAFSRVSVVTPFNLSMVDEPSAGV</sequence>
<dbReference type="CDD" id="cd06307">
    <property type="entry name" value="PBP1_sugar_binding"/>
    <property type="match status" value="1"/>
</dbReference>
<dbReference type="InterPro" id="IPR000843">
    <property type="entry name" value="HTH_LacI"/>
</dbReference>
<evidence type="ECO:0000313" key="8">
    <source>
        <dbReference type="Proteomes" id="UP000595237"/>
    </source>
</evidence>
<evidence type="ECO:0000313" key="7">
    <source>
        <dbReference type="Proteomes" id="UP000317572"/>
    </source>
</evidence>
<dbReference type="GO" id="GO:0003700">
    <property type="term" value="F:DNA-binding transcription factor activity"/>
    <property type="evidence" value="ECO:0007669"/>
    <property type="project" value="TreeGrafter"/>
</dbReference>
<dbReference type="AlphaFoldDB" id="A0A379Z8C0"/>
<dbReference type="SMART" id="SM00354">
    <property type="entry name" value="HTH_LACI"/>
    <property type="match status" value="1"/>
</dbReference>
<evidence type="ECO:0000256" key="1">
    <source>
        <dbReference type="ARBA" id="ARBA00023015"/>
    </source>
</evidence>
<reference evidence="5 7" key="1">
    <citation type="submission" date="2018-11" db="EMBL/GenBank/DDBJ databases">
        <title>The first complete genome of Serratia liquefaciens isolated from metalophyte plant revel distinctness adaptive mechanisms in an extreme habitat.</title>
        <authorList>
            <person name="Caneschi W.L."/>
            <person name="Sanchez A.B."/>
            <person name="Felestrino E.B."/>
            <person name="Assis R.A.B."/>
            <person name="Lemes C.G.C."/>
            <person name="Cordeiro I.F."/>
            <person name="Fonseca N.P."/>
            <person name="Villa M."/>
            <person name="Vieira I.T."/>
            <person name="Moraes L.A."/>
            <person name="Kamino L.H.Y."/>
            <person name="do Carmo F."/>
            <person name="Garcia C.M."/>
            <person name="Almeida N.F."/>
            <person name="Silva R.S."/>
            <person name="Ferro J.A."/>
            <person name="Ferro M.I.T."/>
            <person name="Varani A.M."/>
            <person name="Ferreira R.M."/>
            <person name="dos Santos V.L."/>
            <person name="Silva U.C."/>
            <person name="Setubal J.C."/>
            <person name="Moreira L.M."/>
        </authorList>
    </citation>
    <scope>NUCLEOTIDE SEQUENCE [LARGE SCALE GENOMIC DNA]</scope>
    <source>
        <strain evidence="5 7">FG3</strain>
    </source>
</reference>
<dbReference type="PANTHER" id="PTHR30146:SF152">
    <property type="entry name" value="TRANSCRIPTIONAL REGULATORY PROTEIN"/>
    <property type="match status" value="1"/>
</dbReference>
<dbReference type="SUPFAM" id="SSF47413">
    <property type="entry name" value="lambda repressor-like DNA-binding domains"/>
    <property type="match status" value="1"/>
</dbReference>
<accession>A0A379Z8C0</accession>
<organism evidence="5 7">
    <name type="scientific">Serratia liquefaciens</name>
    <dbReference type="NCBI Taxonomy" id="614"/>
    <lineage>
        <taxon>Bacteria</taxon>
        <taxon>Pseudomonadati</taxon>
        <taxon>Pseudomonadota</taxon>
        <taxon>Gammaproteobacteria</taxon>
        <taxon>Enterobacterales</taxon>
        <taxon>Yersiniaceae</taxon>
        <taxon>Serratia</taxon>
    </lineage>
</organism>
<dbReference type="EMBL" id="CP033893">
    <property type="protein sequence ID" value="QDL32177.1"/>
    <property type="molecule type" value="Genomic_DNA"/>
</dbReference>
<dbReference type="PANTHER" id="PTHR30146">
    <property type="entry name" value="LACI-RELATED TRANSCRIPTIONAL REPRESSOR"/>
    <property type="match status" value="1"/>
</dbReference>
<evidence type="ECO:0000256" key="2">
    <source>
        <dbReference type="ARBA" id="ARBA00023125"/>
    </source>
</evidence>
<accession>A0A515CVK9</accession>
<dbReference type="InterPro" id="IPR028082">
    <property type="entry name" value="Peripla_BP_I"/>
</dbReference>
<proteinExistence type="predicted"/>
<reference evidence="6 8" key="2">
    <citation type="submission" date="2021-01" db="EMBL/GenBank/DDBJ databases">
        <title>FDA dAtabase for Regulatory Grade micrObial Sequences (FDA-ARGOS): Supporting development and validation of Infectious Disease Dx tests.</title>
        <authorList>
            <person name="Blissenbach B."/>
            <person name="Krut O."/>
            <person name="Tallon L."/>
            <person name="Sadzewicz L."/>
            <person name="Zhao X."/>
            <person name="Boylan J."/>
            <person name="Ott S."/>
            <person name="Bowen H."/>
            <person name="Vavikolanu K."/>
            <person name="Mehta A."/>
            <person name="Aluvathingal J."/>
            <person name="Nadendla S."/>
            <person name="Yan Y."/>
            <person name="Sichtig H."/>
        </authorList>
    </citation>
    <scope>NUCLEOTIDE SEQUENCE [LARGE SCALE GENOMIC DNA]</scope>
    <source>
        <strain evidence="6 8">FDAARGOS_1081</strain>
    </source>
</reference>
<feature type="domain" description="HTH lacI-type" evidence="4">
    <location>
        <begin position="3"/>
        <end position="54"/>
    </location>
</feature>
<dbReference type="InterPro" id="IPR025997">
    <property type="entry name" value="SBP_2_dom"/>
</dbReference>
<dbReference type="SUPFAM" id="SSF53822">
    <property type="entry name" value="Periplasmic binding protein-like I"/>
    <property type="match status" value="1"/>
</dbReference>
<protein>
    <submittedName>
        <fullName evidence="5">LacI family DNA-binding transcriptional regulator</fullName>
    </submittedName>
</protein>
<name>A0A379Z8C0_SERLI</name>
<dbReference type="Pfam" id="PF13407">
    <property type="entry name" value="Peripla_BP_4"/>
    <property type="match status" value="1"/>
</dbReference>
<evidence type="ECO:0000313" key="6">
    <source>
        <dbReference type="EMBL" id="QQU57689.1"/>
    </source>
</evidence>
<evidence type="ECO:0000259" key="4">
    <source>
        <dbReference type="PROSITE" id="PS50932"/>
    </source>
</evidence>
<keyword evidence="3" id="KW-0804">Transcription</keyword>
<dbReference type="GO" id="GO:0000976">
    <property type="term" value="F:transcription cis-regulatory region binding"/>
    <property type="evidence" value="ECO:0007669"/>
    <property type="project" value="TreeGrafter"/>
</dbReference>